<dbReference type="RefSeq" id="WP_108978030.1">
    <property type="nucleotide sequence ID" value="NZ_BFBB01000008.1"/>
</dbReference>
<evidence type="ECO:0000256" key="1">
    <source>
        <dbReference type="SAM" id="Phobius"/>
    </source>
</evidence>
<organism evidence="2 3">
    <name type="scientific">Leptospira ryugenii</name>
    <dbReference type="NCBI Taxonomy" id="1917863"/>
    <lineage>
        <taxon>Bacteria</taxon>
        <taxon>Pseudomonadati</taxon>
        <taxon>Spirochaetota</taxon>
        <taxon>Spirochaetia</taxon>
        <taxon>Leptospirales</taxon>
        <taxon>Leptospiraceae</taxon>
        <taxon>Leptospira</taxon>
    </lineage>
</organism>
<keyword evidence="3" id="KW-1185">Reference proteome</keyword>
<evidence type="ECO:0000313" key="3">
    <source>
        <dbReference type="Proteomes" id="UP000245133"/>
    </source>
</evidence>
<protein>
    <submittedName>
        <fullName evidence="2">Uncharacterized protein</fullName>
    </submittedName>
</protein>
<comment type="caution">
    <text evidence="2">The sequence shown here is derived from an EMBL/GenBank/DDBJ whole genome shotgun (WGS) entry which is preliminary data.</text>
</comment>
<feature type="transmembrane region" description="Helical" evidence="1">
    <location>
        <begin position="151"/>
        <end position="169"/>
    </location>
</feature>
<proteinExistence type="predicted"/>
<sequence length="170" mass="21022">MFLVPSPYHYDLYEEFVQEKKIYHFWKILLYGSGWFCFLFYIVLVFGYHVREAKFFLLDVLGLLLRFSGIVLFKQFEIPKILLYCLDKDPYLHRSAWKTFRKHREEILFHFFTLWKGKFFQRELLQITEEELTIRLTQLTQRRYNWKRISLFYFSSLSLLIIYILKILLG</sequence>
<keyword evidence="1" id="KW-1133">Transmembrane helix</keyword>
<dbReference type="EMBL" id="BFBB01000008">
    <property type="protein sequence ID" value="GBF51724.1"/>
    <property type="molecule type" value="Genomic_DNA"/>
</dbReference>
<reference evidence="2 3" key="1">
    <citation type="submission" date="2018-02" db="EMBL/GenBank/DDBJ databases">
        <title>Novel Leptospira species isolated from soil and water in Japan.</title>
        <authorList>
            <person name="Nakao R."/>
            <person name="Masuzawa T."/>
        </authorList>
    </citation>
    <scope>NUCLEOTIDE SEQUENCE [LARGE SCALE GENOMIC DNA]</scope>
    <source>
        <strain evidence="2 3">YH101</strain>
    </source>
</reference>
<feature type="transmembrane region" description="Helical" evidence="1">
    <location>
        <begin position="28"/>
        <end position="49"/>
    </location>
</feature>
<dbReference type="AlphaFoldDB" id="A0A2P2E4F0"/>
<accession>A0A2P2E4F0</accession>
<gene>
    <name evidence="2" type="ORF">LPTSP4_32620</name>
</gene>
<keyword evidence="1" id="KW-0472">Membrane</keyword>
<keyword evidence="1" id="KW-0812">Transmembrane</keyword>
<dbReference type="OrthoDB" id="344167at2"/>
<evidence type="ECO:0000313" key="2">
    <source>
        <dbReference type="EMBL" id="GBF51724.1"/>
    </source>
</evidence>
<name>A0A2P2E4F0_9LEPT</name>
<dbReference type="Proteomes" id="UP000245133">
    <property type="component" value="Unassembled WGS sequence"/>
</dbReference>